<dbReference type="PROSITE" id="PS50111">
    <property type="entry name" value="CHEMOTAXIS_TRANSDUC_2"/>
    <property type="match status" value="1"/>
</dbReference>
<evidence type="ECO:0000256" key="3">
    <source>
        <dbReference type="ARBA" id="ARBA00022500"/>
    </source>
</evidence>
<name>A0ABX0WUN0_9PROT</name>
<keyword evidence="17" id="KW-1185">Reference proteome</keyword>
<comment type="caution">
    <text evidence="16">The sequence shown here is derived from an EMBL/GenBank/DDBJ whole genome shotgun (WGS) entry which is preliminary data.</text>
</comment>
<dbReference type="EMBL" id="JAATJD010000001">
    <property type="protein sequence ID" value="NJB73032.1"/>
    <property type="molecule type" value="Genomic_DNA"/>
</dbReference>
<evidence type="ECO:0000256" key="6">
    <source>
        <dbReference type="ARBA" id="ARBA00022989"/>
    </source>
</evidence>
<evidence type="ECO:0000256" key="1">
    <source>
        <dbReference type="ARBA" id="ARBA00004429"/>
    </source>
</evidence>
<dbReference type="SUPFAM" id="SSF58104">
    <property type="entry name" value="Methyl-accepting chemotaxis protein (MCP) signaling domain"/>
    <property type="match status" value="1"/>
</dbReference>
<dbReference type="SMART" id="SM00304">
    <property type="entry name" value="HAMP"/>
    <property type="match status" value="1"/>
</dbReference>
<accession>A0ABX0WUN0</accession>
<dbReference type="RefSeq" id="WP_157097708.1">
    <property type="nucleotide sequence ID" value="NZ_BAAAEQ010000001.1"/>
</dbReference>
<feature type="domain" description="T-SNARE coiled-coil homology" evidence="14">
    <location>
        <begin position="612"/>
        <end position="674"/>
    </location>
</feature>
<evidence type="ECO:0000256" key="4">
    <source>
        <dbReference type="ARBA" id="ARBA00022519"/>
    </source>
</evidence>
<protein>
    <submittedName>
        <fullName evidence="16">Methyl-accepting chemotaxis protein</fullName>
    </submittedName>
</protein>
<feature type="transmembrane region" description="Helical" evidence="12">
    <location>
        <begin position="346"/>
        <end position="365"/>
    </location>
</feature>
<evidence type="ECO:0000256" key="10">
    <source>
        <dbReference type="PROSITE-ProRule" id="PRU00284"/>
    </source>
</evidence>
<evidence type="ECO:0000256" key="2">
    <source>
        <dbReference type="ARBA" id="ARBA00022475"/>
    </source>
</evidence>
<dbReference type="Gene3D" id="3.30.450.20">
    <property type="entry name" value="PAS domain"/>
    <property type="match status" value="1"/>
</dbReference>
<reference evidence="16 17" key="1">
    <citation type="submission" date="2020-03" db="EMBL/GenBank/DDBJ databases">
        <title>Genomic Encyclopedia of Type Strains, Phase IV (KMG-IV): sequencing the most valuable type-strain genomes for metagenomic binning, comparative biology and taxonomic classification.</title>
        <authorList>
            <person name="Goeker M."/>
        </authorList>
    </citation>
    <scope>NUCLEOTIDE SEQUENCE [LARGE SCALE GENOMIC DNA]</scope>
    <source>
        <strain evidence="16 17">DSM 18888</strain>
    </source>
</reference>
<dbReference type="Pfam" id="PF00015">
    <property type="entry name" value="MCPsignal"/>
    <property type="match status" value="1"/>
</dbReference>
<evidence type="ECO:0000256" key="9">
    <source>
        <dbReference type="ARBA" id="ARBA00029447"/>
    </source>
</evidence>
<keyword evidence="3" id="KW-0145">Chemotaxis</keyword>
<evidence type="ECO:0000256" key="8">
    <source>
        <dbReference type="ARBA" id="ARBA00023224"/>
    </source>
</evidence>
<evidence type="ECO:0000256" key="12">
    <source>
        <dbReference type="SAM" id="Phobius"/>
    </source>
</evidence>
<evidence type="ECO:0000313" key="16">
    <source>
        <dbReference type="EMBL" id="NJB73032.1"/>
    </source>
</evidence>
<evidence type="ECO:0000259" key="15">
    <source>
        <dbReference type="PROSITE" id="PS50885"/>
    </source>
</evidence>
<feature type="domain" description="HAMP" evidence="15">
    <location>
        <begin position="367"/>
        <end position="420"/>
    </location>
</feature>
<dbReference type="Gene3D" id="1.10.287.950">
    <property type="entry name" value="Methyl-accepting chemotaxis protein"/>
    <property type="match status" value="1"/>
</dbReference>
<evidence type="ECO:0000256" key="5">
    <source>
        <dbReference type="ARBA" id="ARBA00022692"/>
    </source>
</evidence>
<dbReference type="PROSITE" id="PS50192">
    <property type="entry name" value="T_SNARE"/>
    <property type="match status" value="1"/>
</dbReference>
<keyword evidence="6 12" id="KW-1133">Transmembrane helix</keyword>
<dbReference type="SMART" id="SM00283">
    <property type="entry name" value="MA"/>
    <property type="match status" value="1"/>
</dbReference>
<evidence type="ECO:0000259" key="14">
    <source>
        <dbReference type="PROSITE" id="PS50192"/>
    </source>
</evidence>
<sequence length="721" mass="76702">MSFLASMSLRRVIPTTIAILAIVAAATTALSSYLIARDALNMGATEKLSAVVSARQSELDGYFRSIEQDLVLQASSPALRQSITIFDFAWSDLGSSAMATLHDLYIKQNPHNASERDMLDKAADGSTYSDIHKQYHPWLRQLRRERSYGDIYLIATQGSVLYSVSKTDDFSIDLSQDAYASTGLGRAFAAASNAEPGTVSFIDFSQYTLADGQPSAFMAAPVYDEAGSNLIGVMAVRIPVDRINNTLQGAQGLGETGDTYLVGADGLMRNDTRLMKEPTSLRREIRAAPVDRALAGETGTMTVDDFGGTEVVSAYTPLEILGSRLALVATVSADEVFAPTINMRNASLLILVIVAAIATIVGWSLGRGITRPLTHAVSMMEQLAAGKLDAEIPPTKGNNAIARIMQALANFKQSLLENDRLTRQREEENREKLERATAVANAVDTFRTRADNVVQALCHASESMGNTANVMSGAVSDTTQLASGVVTIVERASDNINSVASAATQLSSSVAEIGDHVRTSSTIAQGAVTRTEHSNRLVQSLSESTVKIGEVITLISDIASQTNLLALNATIEAARAGEAGKGFAVVANEVKNLAAQTSRATGEISEQILAIQEATQESVTAMRDISEVIDEINSISNTVAQAVTQQGEATSNIALRARDTAQGTREVLDSINGVQTAACKSENATRDVTNAADELSVQAANLRSEIDLFLAAIQIDERATG</sequence>
<gene>
    <name evidence="16" type="ORF">GGR96_000104</name>
</gene>
<keyword evidence="8 10" id="KW-0807">Transducer</keyword>
<dbReference type="InterPro" id="IPR033479">
    <property type="entry name" value="dCache_1"/>
</dbReference>
<feature type="coiled-coil region" evidence="11">
    <location>
        <begin position="411"/>
        <end position="443"/>
    </location>
</feature>
<dbReference type="SUPFAM" id="SSF158472">
    <property type="entry name" value="HAMP domain-like"/>
    <property type="match status" value="1"/>
</dbReference>
<keyword evidence="7 12" id="KW-0472">Membrane</keyword>
<dbReference type="InterPro" id="IPR004089">
    <property type="entry name" value="MCPsignal_dom"/>
</dbReference>
<organism evidence="16 17">
    <name type="scientific">Thalassospira tepidiphila</name>
    <dbReference type="NCBI Taxonomy" id="393657"/>
    <lineage>
        <taxon>Bacteria</taxon>
        <taxon>Pseudomonadati</taxon>
        <taxon>Pseudomonadota</taxon>
        <taxon>Alphaproteobacteria</taxon>
        <taxon>Rhodospirillales</taxon>
        <taxon>Thalassospiraceae</taxon>
        <taxon>Thalassospira</taxon>
    </lineage>
</organism>
<comment type="subcellular location">
    <subcellularLocation>
        <location evidence="1">Cell inner membrane</location>
        <topology evidence="1">Multi-pass membrane protein</topology>
    </subcellularLocation>
</comment>
<keyword evidence="5 12" id="KW-0812">Transmembrane</keyword>
<keyword evidence="2" id="KW-1003">Cell membrane</keyword>
<dbReference type="PANTHER" id="PTHR32089:SF112">
    <property type="entry name" value="LYSOZYME-LIKE PROTEIN-RELATED"/>
    <property type="match status" value="1"/>
</dbReference>
<dbReference type="Gene3D" id="6.10.340.10">
    <property type="match status" value="1"/>
</dbReference>
<feature type="domain" description="Methyl-accepting transducer" evidence="13">
    <location>
        <begin position="460"/>
        <end position="696"/>
    </location>
</feature>
<dbReference type="PANTHER" id="PTHR32089">
    <property type="entry name" value="METHYL-ACCEPTING CHEMOTAXIS PROTEIN MCPB"/>
    <property type="match status" value="1"/>
</dbReference>
<dbReference type="PROSITE" id="PS50885">
    <property type="entry name" value="HAMP"/>
    <property type="match status" value="1"/>
</dbReference>
<dbReference type="CDD" id="cd18774">
    <property type="entry name" value="PDC2_HK_sensor"/>
    <property type="match status" value="1"/>
</dbReference>
<proteinExistence type="inferred from homology"/>
<keyword evidence="4" id="KW-0997">Cell inner membrane</keyword>
<dbReference type="InterPro" id="IPR000727">
    <property type="entry name" value="T_SNARE_dom"/>
</dbReference>
<evidence type="ECO:0000313" key="17">
    <source>
        <dbReference type="Proteomes" id="UP000556869"/>
    </source>
</evidence>
<dbReference type="Proteomes" id="UP000556869">
    <property type="component" value="Unassembled WGS sequence"/>
</dbReference>
<keyword evidence="11" id="KW-0175">Coiled coil</keyword>
<comment type="similarity">
    <text evidence="9">Belongs to the methyl-accepting chemotaxis (MCP) protein family.</text>
</comment>
<evidence type="ECO:0000259" key="13">
    <source>
        <dbReference type="PROSITE" id="PS50111"/>
    </source>
</evidence>
<dbReference type="InterPro" id="IPR003660">
    <property type="entry name" value="HAMP_dom"/>
</dbReference>
<evidence type="ECO:0000256" key="11">
    <source>
        <dbReference type="SAM" id="Coils"/>
    </source>
</evidence>
<dbReference type="Pfam" id="PF02743">
    <property type="entry name" value="dCache_1"/>
    <property type="match status" value="1"/>
</dbReference>
<evidence type="ECO:0000256" key="7">
    <source>
        <dbReference type="ARBA" id="ARBA00023136"/>
    </source>
</evidence>